<reference evidence="2 3" key="1">
    <citation type="journal article" date="2015" name="BMC Genomics">
        <title>Comparative genomics and metabolic profiling of the genus Lysobacter.</title>
        <authorList>
            <person name="de Bruijn I."/>
            <person name="Cheng X."/>
            <person name="de Jager V."/>
            <person name="Exposito R.G."/>
            <person name="Watrous J."/>
            <person name="Patel N."/>
            <person name="Postma J."/>
            <person name="Dorrestein P.C."/>
            <person name="Kobayashi D."/>
            <person name="Raaijmakers J.M."/>
        </authorList>
    </citation>
    <scope>NUCLEOTIDE SEQUENCE [LARGE SCALE GENOMIC DNA]</scope>
    <source>
        <strain evidence="2 3">76</strain>
    </source>
</reference>
<feature type="compositionally biased region" description="Polar residues" evidence="1">
    <location>
        <begin position="132"/>
        <end position="143"/>
    </location>
</feature>
<dbReference type="RefSeq" id="WP_057916482.1">
    <property type="nucleotide sequence ID" value="NZ_CP011129.1"/>
</dbReference>
<dbReference type="KEGG" id="laq:GLA29479_2633"/>
<dbReference type="STRING" id="84531.LA76x_0560"/>
<dbReference type="eggNOG" id="ENOG502ZMMS">
    <property type="taxonomic scope" value="Bacteria"/>
</dbReference>
<organism evidence="2 3">
    <name type="scientific">Lysobacter antibioticus</name>
    <dbReference type="NCBI Taxonomy" id="84531"/>
    <lineage>
        <taxon>Bacteria</taxon>
        <taxon>Pseudomonadati</taxon>
        <taxon>Pseudomonadota</taxon>
        <taxon>Gammaproteobacteria</taxon>
        <taxon>Lysobacterales</taxon>
        <taxon>Lysobacteraceae</taxon>
        <taxon>Lysobacter</taxon>
    </lineage>
</organism>
<dbReference type="PATRIC" id="fig|84531.7.peg.2580"/>
<dbReference type="KEGG" id="lab:LA76x_0560"/>
<keyword evidence="3" id="KW-1185">Reference proteome</keyword>
<proteinExistence type="predicted"/>
<dbReference type="AlphaFoldDB" id="A0A0S2DY02"/>
<evidence type="ECO:0000256" key="1">
    <source>
        <dbReference type="SAM" id="MobiDB-lite"/>
    </source>
</evidence>
<evidence type="ECO:0000313" key="3">
    <source>
        <dbReference type="Proteomes" id="UP000060787"/>
    </source>
</evidence>
<dbReference type="EMBL" id="CP011129">
    <property type="protein sequence ID" value="ALN78721.1"/>
    <property type="molecule type" value="Genomic_DNA"/>
</dbReference>
<dbReference type="Proteomes" id="UP000060787">
    <property type="component" value="Chromosome"/>
</dbReference>
<feature type="region of interest" description="Disordered" evidence="1">
    <location>
        <begin position="120"/>
        <end position="143"/>
    </location>
</feature>
<gene>
    <name evidence="2" type="ORF">LA76x_0560</name>
</gene>
<accession>A0A0S2DY02</accession>
<dbReference type="OrthoDB" id="5953704at2"/>
<name>A0A0S2DY02_LYSAN</name>
<sequence>MAKLKITSVPPGEAPDWVRQHWVGLALPLPDGCEAPVTLPTFGVLSTPKTRIGQYLARFFGRARTETGYLVESLPAFDLLAQSSREAADWWRAHTPELAQPGQYLLFQVGVGHVQPSDASERFAQAEVGSEPGSNQVQAAHRP</sequence>
<evidence type="ECO:0000313" key="2">
    <source>
        <dbReference type="EMBL" id="ALN78721.1"/>
    </source>
</evidence>
<protein>
    <submittedName>
        <fullName evidence="2">Uncharacterized protein</fullName>
    </submittedName>
</protein>